<dbReference type="Proteomes" id="UP000022910">
    <property type="component" value="Unassembled WGS sequence"/>
</dbReference>
<dbReference type="PANTHER" id="PTHR31635:SF196">
    <property type="entry name" value="REVERSE TRANSCRIPTASE DOMAIN-CONTAINING PROTEIN-RELATED"/>
    <property type="match status" value="1"/>
</dbReference>
<dbReference type="PROSITE" id="PS50878">
    <property type="entry name" value="RT_POL"/>
    <property type="match status" value="1"/>
</dbReference>
<proteinExistence type="predicted"/>
<evidence type="ECO:0000313" key="3">
    <source>
        <dbReference type="Proteomes" id="UP000022910"/>
    </source>
</evidence>
<dbReference type="Pfam" id="PF00078">
    <property type="entry name" value="RVT_1"/>
    <property type="match status" value="1"/>
</dbReference>
<sequence>MRSILLIECLRKCTVKIITKRLRSILSRHEILKEPNYAGLSGESTSTPLIMINSILKDVHEENKTVWIVSQNMAKAFDSVGMFPLQKALERIKLPPTTINFIINIYKDQKIRIITAYGLTDAFTVRDGIDQGEVISPLIWRIFYDPLLHRIQKDESIRLLYGAEMAE</sequence>
<accession>A0A015IR11</accession>
<comment type="caution">
    <text evidence="2">The sequence shown here is derived from an EMBL/GenBank/DDBJ whole genome shotgun (WGS) entry which is preliminary data.</text>
</comment>
<organism evidence="2 3">
    <name type="scientific">Rhizophagus irregularis (strain DAOM 197198w)</name>
    <name type="common">Glomus intraradices</name>
    <dbReference type="NCBI Taxonomy" id="1432141"/>
    <lineage>
        <taxon>Eukaryota</taxon>
        <taxon>Fungi</taxon>
        <taxon>Fungi incertae sedis</taxon>
        <taxon>Mucoromycota</taxon>
        <taxon>Glomeromycotina</taxon>
        <taxon>Glomeromycetes</taxon>
        <taxon>Glomerales</taxon>
        <taxon>Glomeraceae</taxon>
        <taxon>Rhizophagus</taxon>
    </lineage>
</organism>
<keyword evidence="3" id="KW-1185">Reference proteome</keyword>
<protein>
    <recommendedName>
        <fullName evidence="1">Reverse transcriptase domain-containing protein</fullName>
    </recommendedName>
</protein>
<feature type="domain" description="Reverse transcriptase" evidence="1">
    <location>
        <begin position="1"/>
        <end position="167"/>
    </location>
</feature>
<name>A0A015IR11_RHIIW</name>
<dbReference type="HOGENOM" id="CLU_002435_6_1_1"/>
<evidence type="ECO:0000259" key="1">
    <source>
        <dbReference type="PROSITE" id="PS50878"/>
    </source>
</evidence>
<evidence type="ECO:0000313" key="2">
    <source>
        <dbReference type="EMBL" id="EXX56645.1"/>
    </source>
</evidence>
<reference evidence="2 3" key="1">
    <citation type="submission" date="2014-02" db="EMBL/GenBank/DDBJ databases">
        <title>Single nucleus genome sequencing reveals high similarity among nuclei of an endomycorrhizal fungus.</title>
        <authorList>
            <person name="Lin K."/>
            <person name="Geurts R."/>
            <person name="Zhang Z."/>
            <person name="Limpens E."/>
            <person name="Saunders D.G."/>
            <person name="Mu D."/>
            <person name="Pang E."/>
            <person name="Cao H."/>
            <person name="Cha H."/>
            <person name="Lin T."/>
            <person name="Zhou Q."/>
            <person name="Shang Y."/>
            <person name="Li Y."/>
            <person name="Ivanov S."/>
            <person name="Sharma T."/>
            <person name="Velzen R.V."/>
            <person name="Ruijter N.D."/>
            <person name="Aanen D.K."/>
            <person name="Win J."/>
            <person name="Kamoun S."/>
            <person name="Bisseling T."/>
            <person name="Huang S."/>
        </authorList>
    </citation>
    <scope>NUCLEOTIDE SEQUENCE [LARGE SCALE GENOMIC DNA]</scope>
    <source>
        <strain evidence="3">DAOM197198w</strain>
    </source>
</reference>
<gene>
    <name evidence="2" type="ORF">RirG_214270</name>
</gene>
<dbReference type="AlphaFoldDB" id="A0A015IR11"/>
<dbReference type="PANTHER" id="PTHR31635">
    <property type="entry name" value="REVERSE TRANSCRIPTASE DOMAIN-CONTAINING PROTEIN-RELATED"/>
    <property type="match status" value="1"/>
</dbReference>
<dbReference type="OrthoDB" id="2444730at2759"/>
<dbReference type="InterPro" id="IPR000477">
    <property type="entry name" value="RT_dom"/>
</dbReference>
<dbReference type="EMBL" id="JEMT01027609">
    <property type="protein sequence ID" value="EXX56645.1"/>
    <property type="molecule type" value="Genomic_DNA"/>
</dbReference>